<sequence>MDEVTLSSITLIELGLATQAQPTEALPSRDHIKANLPAIPETVPGANRMLADLIDLAALEDPNHDREKARDVKRGQLVRNPDGRVHYAAIEFEPEIQANGDVHAVAHYSFVPEKVVLDAGTEKERVEYAVGIKSRKVIPFYYAGPEFLKPTTNGGYISGGTFQCILFESDSKAKNAPLRALLLGMANPKTIRTWNEIAERRNALAAFRDDPWPIITVIEHELRRPGVRRIRFIPRFDLHKDLQSGCSKRQLLGCHFGQKVYLAAKATVPECDVQDGVKGFFEKHLFRVKRLKKNSIEVVWLGKASEVQIEDRIAVDEVNNEMNPFVVLNTTPTAVDWKTVDQSTRKWLNRTYNEKNPLYLAGLELGLVKETDDNVLKRAHLEQLWQEAVRLIRMEMLHAAEMGRKQLTIAPNKPSLEEILGSETEIETVLLYLNEPEDAAAIWISRVLDRPFDPKSPYLMHLRTWLINTYPNPGRTIAPPIPDIDVSRVSIQVPVLTPLPQNLSVPPPPTHRREVSHPAFQVNPAIQQESAPHTAEDIVVLDDNDLEECIEDEHTTVDFERQEELSFANEENPDEAPPRKFFAKAGSILHTGSLKDGYTTK</sequence>
<organism evidence="1 2">
    <name type="scientific">Candidatus Uhrbacteria bacterium RIFCSPLOWO2_02_FULL_48_18</name>
    <dbReference type="NCBI Taxonomy" id="1802408"/>
    <lineage>
        <taxon>Bacteria</taxon>
        <taxon>Candidatus Uhriibacteriota</taxon>
    </lineage>
</organism>
<dbReference type="AlphaFoldDB" id="A0A1F7VBY5"/>
<accession>A0A1F7VBY5</accession>
<evidence type="ECO:0000313" key="1">
    <source>
        <dbReference type="EMBL" id="OGL88026.1"/>
    </source>
</evidence>
<comment type="caution">
    <text evidence="1">The sequence shown here is derived from an EMBL/GenBank/DDBJ whole genome shotgun (WGS) entry which is preliminary data.</text>
</comment>
<proteinExistence type="predicted"/>
<dbReference type="EMBL" id="MGEQ01000002">
    <property type="protein sequence ID" value="OGL88026.1"/>
    <property type="molecule type" value="Genomic_DNA"/>
</dbReference>
<reference evidence="1 2" key="1">
    <citation type="journal article" date="2016" name="Nat. Commun.">
        <title>Thousands of microbial genomes shed light on interconnected biogeochemical processes in an aquifer system.</title>
        <authorList>
            <person name="Anantharaman K."/>
            <person name="Brown C.T."/>
            <person name="Hug L.A."/>
            <person name="Sharon I."/>
            <person name="Castelle C.J."/>
            <person name="Probst A.J."/>
            <person name="Thomas B.C."/>
            <person name="Singh A."/>
            <person name="Wilkins M.J."/>
            <person name="Karaoz U."/>
            <person name="Brodie E.L."/>
            <person name="Williams K.H."/>
            <person name="Hubbard S.S."/>
            <person name="Banfield J.F."/>
        </authorList>
    </citation>
    <scope>NUCLEOTIDE SEQUENCE [LARGE SCALE GENOMIC DNA]</scope>
</reference>
<dbReference type="Proteomes" id="UP000176593">
    <property type="component" value="Unassembled WGS sequence"/>
</dbReference>
<protein>
    <submittedName>
        <fullName evidence="1">Uncharacterized protein</fullName>
    </submittedName>
</protein>
<evidence type="ECO:0000313" key="2">
    <source>
        <dbReference type="Proteomes" id="UP000176593"/>
    </source>
</evidence>
<gene>
    <name evidence="1" type="ORF">A3I41_02875</name>
</gene>
<name>A0A1F7VBY5_9BACT</name>